<dbReference type="STRING" id="133385.A0A2T9YX17"/>
<dbReference type="PANTHER" id="PTHR45814:SF2">
    <property type="entry name" value="HISTONE-LYSINE N-METHYLTRANSFERASE SETD1"/>
    <property type="match status" value="1"/>
</dbReference>
<sequence>MVTTSEYDSESNFSDNHSLKNVFNKTSEYTSNSNKSKIIFDSSDLKKSKTLPISFADRKVVKYNTESSTDENMDINNEIDSKESSSLLESRKFKLENSDAASVKKVKSLVLKDKDSSISTTHSEISHDTESDYTSESDYIPHLSRKGNIKLESKSTVKRKDFSSHTSNLKSVGKNKLFNTDQKHQLDKLNINIKRIKLKSDLQVSKKSKTARSGALNASQSTSSTESSEIVDISSELKPSHSTGSARTQGYYKIENKDKINYLLPLLPYLHWSNNFYYLLKPSSTFINNPNSTGSNNNFNSLANDSCYSFIHTMVNIHDSNYYFYNPVIKKSSNKDSKGGASHSVATSSSNSRTVRAANRKLRAQLNQYKTSIETELDNNKTCSKQNNDSLINVNNNSLLQILDLNSLESRTKSLFFAKSGIHNFGLFSRETIYAGEFVIEYIGERIRSSLADHREKIYTKLGLDQDCCYLFRVDDETVIDATVMGNIARFVNHSCNPNCIAKIIVVDGSKRIGIYARSDISIGDEITYDYKFTIEDTDKKIPCLCGSVNCRGYLN</sequence>
<evidence type="ECO:0000256" key="5">
    <source>
        <dbReference type="ARBA" id="ARBA00022691"/>
    </source>
</evidence>
<organism evidence="14 15">
    <name type="scientific">Smittium simulii</name>
    <dbReference type="NCBI Taxonomy" id="133385"/>
    <lineage>
        <taxon>Eukaryota</taxon>
        <taxon>Fungi</taxon>
        <taxon>Fungi incertae sedis</taxon>
        <taxon>Zoopagomycota</taxon>
        <taxon>Kickxellomycotina</taxon>
        <taxon>Harpellomycetes</taxon>
        <taxon>Harpellales</taxon>
        <taxon>Legeriomycetaceae</taxon>
        <taxon>Smittium</taxon>
    </lineage>
</organism>
<feature type="compositionally biased region" description="Low complexity" evidence="11">
    <location>
        <begin position="341"/>
        <end position="356"/>
    </location>
</feature>
<feature type="region of interest" description="Disordered" evidence="11">
    <location>
        <begin position="119"/>
        <end position="139"/>
    </location>
</feature>
<evidence type="ECO:0000313" key="14">
    <source>
        <dbReference type="EMBL" id="PVU96892.1"/>
    </source>
</evidence>
<dbReference type="InterPro" id="IPR046341">
    <property type="entry name" value="SET_dom_sf"/>
</dbReference>
<gene>
    <name evidence="14" type="ORF">BB561_000893</name>
</gene>
<keyword evidence="7" id="KW-0539">Nucleus</keyword>
<evidence type="ECO:0000256" key="8">
    <source>
        <dbReference type="ARBA" id="ARBA00047571"/>
    </source>
</evidence>
<dbReference type="InterPro" id="IPR001214">
    <property type="entry name" value="SET_dom"/>
</dbReference>
<dbReference type="PROSITE" id="PS50280">
    <property type="entry name" value="SET"/>
    <property type="match status" value="1"/>
</dbReference>
<name>A0A2T9YX17_9FUNG</name>
<dbReference type="GO" id="GO:0032259">
    <property type="term" value="P:methylation"/>
    <property type="evidence" value="ECO:0007669"/>
    <property type="project" value="UniProtKB-KW"/>
</dbReference>
<comment type="catalytic activity">
    <reaction evidence="8">
        <text>L-lysyl(4)-[histone H3] + 3 S-adenosyl-L-methionine = N(6),N(6),N(6)-trimethyl-L-lysyl(4)-[histone H3] + 3 S-adenosyl-L-homocysteine + 3 H(+)</text>
        <dbReference type="Rhea" id="RHEA:60260"/>
        <dbReference type="Rhea" id="RHEA-COMP:15537"/>
        <dbReference type="Rhea" id="RHEA-COMP:15547"/>
        <dbReference type="ChEBI" id="CHEBI:15378"/>
        <dbReference type="ChEBI" id="CHEBI:29969"/>
        <dbReference type="ChEBI" id="CHEBI:57856"/>
        <dbReference type="ChEBI" id="CHEBI:59789"/>
        <dbReference type="ChEBI" id="CHEBI:61961"/>
        <dbReference type="EC" id="2.1.1.354"/>
    </reaction>
</comment>
<dbReference type="GO" id="GO:0048188">
    <property type="term" value="C:Set1C/COMPASS complex"/>
    <property type="evidence" value="ECO:0007669"/>
    <property type="project" value="TreeGrafter"/>
</dbReference>
<feature type="domain" description="Post-SET" evidence="13">
    <location>
        <begin position="540"/>
        <end position="556"/>
    </location>
</feature>
<dbReference type="InterPro" id="IPR044570">
    <property type="entry name" value="Set1-like"/>
</dbReference>
<keyword evidence="4" id="KW-0808">Transferase</keyword>
<dbReference type="Proteomes" id="UP000245383">
    <property type="component" value="Unassembled WGS sequence"/>
</dbReference>
<evidence type="ECO:0000259" key="13">
    <source>
        <dbReference type="PROSITE" id="PS50868"/>
    </source>
</evidence>
<feature type="domain" description="SET" evidence="12">
    <location>
        <begin position="413"/>
        <end position="532"/>
    </location>
</feature>
<dbReference type="EC" id="2.1.1.354" evidence="2"/>
<dbReference type="SMART" id="SM00508">
    <property type="entry name" value="PostSET"/>
    <property type="match status" value="1"/>
</dbReference>
<evidence type="ECO:0000256" key="3">
    <source>
        <dbReference type="ARBA" id="ARBA00022603"/>
    </source>
</evidence>
<keyword evidence="5" id="KW-0949">S-adenosyl-L-methionine</keyword>
<evidence type="ECO:0000256" key="11">
    <source>
        <dbReference type="SAM" id="MobiDB-lite"/>
    </source>
</evidence>
<dbReference type="OrthoDB" id="308383at2759"/>
<proteinExistence type="predicted"/>
<comment type="caution">
    <text evidence="14">The sequence shown here is derived from an EMBL/GenBank/DDBJ whole genome shotgun (WGS) entry which is preliminary data.</text>
</comment>
<evidence type="ECO:0000256" key="6">
    <source>
        <dbReference type="ARBA" id="ARBA00022853"/>
    </source>
</evidence>
<evidence type="ECO:0000313" key="15">
    <source>
        <dbReference type="Proteomes" id="UP000245383"/>
    </source>
</evidence>
<keyword evidence="3" id="KW-0489">Methyltransferase</keyword>
<comment type="subcellular location">
    <subcellularLocation>
        <location evidence="1">Nucleus</location>
    </subcellularLocation>
</comment>
<dbReference type="Pfam" id="PF00856">
    <property type="entry name" value="SET"/>
    <property type="match status" value="1"/>
</dbReference>
<feature type="compositionally biased region" description="Low complexity" evidence="11">
    <location>
        <begin position="219"/>
        <end position="236"/>
    </location>
</feature>
<dbReference type="SUPFAM" id="SSF82199">
    <property type="entry name" value="SET domain"/>
    <property type="match status" value="1"/>
</dbReference>
<evidence type="ECO:0000256" key="1">
    <source>
        <dbReference type="ARBA" id="ARBA00004123"/>
    </source>
</evidence>
<dbReference type="AlphaFoldDB" id="A0A2T9YX17"/>
<evidence type="ECO:0000256" key="9">
    <source>
        <dbReference type="ARBA" id="ARBA00047583"/>
    </source>
</evidence>
<dbReference type="InterPro" id="IPR003616">
    <property type="entry name" value="Post-SET_dom"/>
</dbReference>
<evidence type="ECO:0000256" key="2">
    <source>
        <dbReference type="ARBA" id="ARBA00012182"/>
    </source>
</evidence>
<protein>
    <recommendedName>
        <fullName evidence="2">[histone H3]-lysine(4) N-trimethyltransferase</fullName>
        <ecNumber evidence="2">2.1.1.354</ecNumber>
    </recommendedName>
</protein>
<evidence type="ECO:0000256" key="4">
    <source>
        <dbReference type="ARBA" id="ARBA00022679"/>
    </source>
</evidence>
<feature type="region of interest" description="Disordered" evidence="11">
    <location>
        <begin position="209"/>
        <end position="247"/>
    </location>
</feature>
<comment type="catalytic activity">
    <reaction evidence="9">
        <text>N(6)-methyl-L-lysyl(4)-[histone H3] + S-adenosyl-L-methionine = N(6),N(6)-dimethyl-L-lysyl(4)-[histone H3] + S-adenosyl-L-homocysteine + H(+)</text>
        <dbReference type="Rhea" id="RHEA:60268"/>
        <dbReference type="Rhea" id="RHEA-COMP:15540"/>
        <dbReference type="Rhea" id="RHEA-COMP:15543"/>
        <dbReference type="ChEBI" id="CHEBI:15378"/>
        <dbReference type="ChEBI" id="CHEBI:57856"/>
        <dbReference type="ChEBI" id="CHEBI:59789"/>
        <dbReference type="ChEBI" id="CHEBI:61929"/>
        <dbReference type="ChEBI" id="CHEBI:61976"/>
    </reaction>
</comment>
<evidence type="ECO:0000259" key="12">
    <source>
        <dbReference type="PROSITE" id="PS50280"/>
    </source>
</evidence>
<evidence type="ECO:0000256" key="10">
    <source>
        <dbReference type="ARBA" id="ARBA00049129"/>
    </source>
</evidence>
<dbReference type="SMART" id="SM00317">
    <property type="entry name" value="SET"/>
    <property type="match status" value="1"/>
</dbReference>
<feature type="region of interest" description="Disordered" evidence="11">
    <location>
        <begin position="334"/>
        <end position="356"/>
    </location>
</feature>
<keyword evidence="15" id="KW-1185">Reference proteome</keyword>
<comment type="catalytic activity">
    <reaction evidence="10">
        <text>N(6),N(6)-dimethyl-L-lysyl(4)-[histone H3] + S-adenosyl-L-methionine = N(6),N(6),N(6)-trimethyl-L-lysyl(4)-[histone H3] + S-adenosyl-L-homocysteine + H(+)</text>
        <dbReference type="Rhea" id="RHEA:60272"/>
        <dbReference type="Rhea" id="RHEA-COMP:15537"/>
        <dbReference type="Rhea" id="RHEA-COMP:15540"/>
        <dbReference type="ChEBI" id="CHEBI:15378"/>
        <dbReference type="ChEBI" id="CHEBI:57856"/>
        <dbReference type="ChEBI" id="CHEBI:59789"/>
        <dbReference type="ChEBI" id="CHEBI:61961"/>
        <dbReference type="ChEBI" id="CHEBI:61976"/>
    </reaction>
</comment>
<dbReference type="Gene3D" id="2.170.270.10">
    <property type="entry name" value="SET domain"/>
    <property type="match status" value="1"/>
</dbReference>
<keyword evidence="6" id="KW-0156">Chromatin regulator</keyword>
<accession>A0A2T9YX17</accession>
<reference evidence="14 15" key="1">
    <citation type="journal article" date="2018" name="MBio">
        <title>Comparative Genomics Reveals the Core Gene Toolbox for the Fungus-Insect Symbiosis.</title>
        <authorList>
            <person name="Wang Y."/>
            <person name="Stata M."/>
            <person name="Wang W."/>
            <person name="Stajich J.E."/>
            <person name="White M.M."/>
            <person name="Moncalvo J.M."/>
        </authorList>
    </citation>
    <scope>NUCLEOTIDE SEQUENCE [LARGE SCALE GENOMIC DNA]</scope>
    <source>
        <strain evidence="14 15">SWE-8-4</strain>
    </source>
</reference>
<dbReference type="PANTHER" id="PTHR45814">
    <property type="entry name" value="HISTONE-LYSINE N-METHYLTRANSFERASE SETD1"/>
    <property type="match status" value="1"/>
</dbReference>
<dbReference type="GO" id="GO:0140999">
    <property type="term" value="F:histone H3K4 trimethyltransferase activity"/>
    <property type="evidence" value="ECO:0007669"/>
    <property type="project" value="UniProtKB-EC"/>
</dbReference>
<dbReference type="PROSITE" id="PS50868">
    <property type="entry name" value="POST_SET"/>
    <property type="match status" value="1"/>
</dbReference>
<evidence type="ECO:0000256" key="7">
    <source>
        <dbReference type="ARBA" id="ARBA00023242"/>
    </source>
</evidence>
<dbReference type="EMBL" id="MBFR01000022">
    <property type="protein sequence ID" value="PVU96892.1"/>
    <property type="molecule type" value="Genomic_DNA"/>
</dbReference>